<accession>A0A9K3D083</accession>
<sequence>MPNPVPPLVPGAYNGDGEIMRADDRVSTPPLIDTLMAMIHSQGTQIHELRTQVAELQRDRWERGRDDAVKGGDTCSERVTEHVTLNDSVLTLKAYTDALLSEYDPDPQAVTVTTTHIDARSALATVQRLYRGRRIMEAMEERTARVEFSSVHSGDYDHWSEYSLTARYCIQVYQPETREWVPINPEVTDYTGNSDNTQIVLHSLPNPVVAKQLRVVAQKWNAHISMRFEVYAWDN</sequence>
<organism evidence="2 3">
    <name type="scientific">Kipferlia bialata</name>
    <dbReference type="NCBI Taxonomy" id="797122"/>
    <lineage>
        <taxon>Eukaryota</taxon>
        <taxon>Metamonada</taxon>
        <taxon>Carpediemonas-like organisms</taxon>
        <taxon>Kipferlia</taxon>
    </lineage>
</organism>
<dbReference type="PROSITE" id="PS50022">
    <property type="entry name" value="FA58C_3"/>
    <property type="match status" value="1"/>
</dbReference>
<feature type="domain" description="F5/8 type C" evidence="1">
    <location>
        <begin position="165"/>
        <end position="233"/>
    </location>
</feature>
<dbReference type="OrthoDB" id="6155811at2759"/>
<proteinExistence type="predicted"/>
<evidence type="ECO:0000313" key="3">
    <source>
        <dbReference type="Proteomes" id="UP000265618"/>
    </source>
</evidence>
<keyword evidence="3" id="KW-1185">Reference proteome</keyword>
<name>A0A9K3D083_9EUKA</name>
<dbReference type="Proteomes" id="UP000265618">
    <property type="component" value="Unassembled WGS sequence"/>
</dbReference>
<gene>
    <name evidence="2" type="ORF">KIPB_007412</name>
</gene>
<dbReference type="SUPFAM" id="SSF49785">
    <property type="entry name" value="Galactose-binding domain-like"/>
    <property type="match status" value="1"/>
</dbReference>
<dbReference type="AlphaFoldDB" id="A0A9K3D083"/>
<dbReference type="Gene3D" id="2.60.120.260">
    <property type="entry name" value="Galactose-binding domain-like"/>
    <property type="match status" value="1"/>
</dbReference>
<reference evidence="2 3" key="1">
    <citation type="journal article" date="2018" name="PLoS ONE">
        <title>The draft genome of Kipferlia bialata reveals reductive genome evolution in fornicate parasites.</title>
        <authorList>
            <person name="Tanifuji G."/>
            <person name="Takabayashi S."/>
            <person name="Kume K."/>
            <person name="Takagi M."/>
            <person name="Nakayama T."/>
            <person name="Kamikawa R."/>
            <person name="Inagaki Y."/>
            <person name="Hashimoto T."/>
        </authorList>
    </citation>
    <scope>NUCLEOTIDE SEQUENCE [LARGE SCALE GENOMIC DNA]</scope>
    <source>
        <strain evidence="2">NY0173</strain>
    </source>
</reference>
<dbReference type="Pfam" id="PF00754">
    <property type="entry name" value="F5_F8_type_C"/>
    <property type="match status" value="1"/>
</dbReference>
<dbReference type="InterPro" id="IPR000421">
    <property type="entry name" value="FA58C"/>
</dbReference>
<comment type="caution">
    <text evidence="2">The sequence shown here is derived from an EMBL/GenBank/DDBJ whole genome shotgun (WGS) entry which is preliminary data.</text>
</comment>
<dbReference type="InterPro" id="IPR008979">
    <property type="entry name" value="Galactose-bd-like_sf"/>
</dbReference>
<evidence type="ECO:0000313" key="2">
    <source>
        <dbReference type="EMBL" id="GIQ85701.1"/>
    </source>
</evidence>
<evidence type="ECO:0000259" key="1">
    <source>
        <dbReference type="PROSITE" id="PS50022"/>
    </source>
</evidence>
<dbReference type="EMBL" id="BDIP01002085">
    <property type="protein sequence ID" value="GIQ85701.1"/>
    <property type="molecule type" value="Genomic_DNA"/>
</dbReference>
<protein>
    <recommendedName>
        <fullName evidence="1">F5/8 type C domain-containing protein</fullName>
    </recommendedName>
</protein>